<feature type="compositionally biased region" description="Basic and acidic residues" evidence="1">
    <location>
        <begin position="114"/>
        <end position="125"/>
    </location>
</feature>
<reference evidence="2 3" key="1">
    <citation type="journal article" date="2012" name="Genome Biol.">
        <title>Genome and low-iron response of an oceanic diatom adapted to chronic iron limitation.</title>
        <authorList>
            <person name="Lommer M."/>
            <person name="Specht M."/>
            <person name="Roy A.S."/>
            <person name="Kraemer L."/>
            <person name="Andreson R."/>
            <person name="Gutowska M.A."/>
            <person name="Wolf J."/>
            <person name="Bergner S.V."/>
            <person name="Schilhabel M.B."/>
            <person name="Klostermeier U.C."/>
            <person name="Beiko R.G."/>
            <person name="Rosenstiel P."/>
            <person name="Hippler M."/>
            <person name="Laroche J."/>
        </authorList>
    </citation>
    <scope>NUCLEOTIDE SEQUENCE [LARGE SCALE GENOMIC DNA]</scope>
    <source>
        <strain evidence="2 3">CCMP1005</strain>
    </source>
</reference>
<name>K0T8T2_THAOC</name>
<feature type="region of interest" description="Disordered" evidence="1">
    <location>
        <begin position="1"/>
        <end position="125"/>
    </location>
</feature>
<keyword evidence="3" id="KW-1185">Reference proteome</keyword>
<accession>K0T8T2</accession>
<proteinExistence type="predicted"/>
<dbReference type="EMBL" id="AGNL01009610">
    <property type="protein sequence ID" value="EJK69761.1"/>
    <property type="molecule type" value="Genomic_DNA"/>
</dbReference>
<gene>
    <name evidence="2" type="ORF">THAOC_08947</name>
</gene>
<feature type="compositionally biased region" description="Basic and acidic residues" evidence="1">
    <location>
        <begin position="1"/>
        <end position="15"/>
    </location>
</feature>
<evidence type="ECO:0000313" key="2">
    <source>
        <dbReference type="EMBL" id="EJK69761.1"/>
    </source>
</evidence>
<dbReference type="Proteomes" id="UP000266841">
    <property type="component" value="Unassembled WGS sequence"/>
</dbReference>
<evidence type="ECO:0000256" key="1">
    <source>
        <dbReference type="SAM" id="MobiDB-lite"/>
    </source>
</evidence>
<feature type="compositionally biased region" description="Basic and acidic residues" evidence="1">
    <location>
        <begin position="22"/>
        <end position="39"/>
    </location>
</feature>
<comment type="caution">
    <text evidence="2">The sequence shown here is derived from an EMBL/GenBank/DDBJ whole genome shotgun (WGS) entry which is preliminary data.</text>
</comment>
<dbReference type="AlphaFoldDB" id="K0T8T2"/>
<feature type="non-terminal residue" evidence="2">
    <location>
        <position position="125"/>
    </location>
</feature>
<protein>
    <submittedName>
        <fullName evidence="2">Uncharacterized protein</fullName>
    </submittedName>
</protein>
<organism evidence="2 3">
    <name type="scientific">Thalassiosira oceanica</name>
    <name type="common">Marine diatom</name>
    <dbReference type="NCBI Taxonomy" id="159749"/>
    <lineage>
        <taxon>Eukaryota</taxon>
        <taxon>Sar</taxon>
        <taxon>Stramenopiles</taxon>
        <taxon>Ochrophyta</taxon>
        <taxon>Bacillariophyta</taxon>
        <taxon>Coscinodiscophyceae</taxon>
        <taxon>Thalassiosirophycidae</taxon>
        <taxon>Thalassiosirales</taxon>
        <taxon>Thalassiosiraceae</taxon>
        <taxon>Thalassiosira</taxon>
    </lineage>
</organism>
<evidence type="ECO:0000313" key="3">
    <source>
        <dbReference type="Proteomes" id="UP000266841"/>
    </source>
</evidence>
<feature type="compositionally biased region" description="Polar residues" evidence="1">
    <location>
        <begin position="41"/>
        <end position="51"/>
    </location>
</feature>
<sequence length="125" mass="13827">MSNDSRRRQRCDDTHAPGPYLIDRRLPDVTSKKATERARQTPASRDASAQRQTEREVRGPPCPGRNRDELNPGTVVPWPFVSQSPGTAVSGDRHANEDELNSGPPPRLIVVEPIRNEEHSAVCPG</sequence>